<gene>
    <name evidence="1" type="ORF">S06H3_58379</name>
</gene>
<evidence type="ECO:0000313" key="1">
    <source>
        <dbReference type="EMBL" id="GAI54322.1"/>
    </source>
</evidence>
<feature type="non-terminal residue" evidence="1">
    <location>
        <position position="1"/>
    </location>
</feature>
<accession>X1PDC3</accession>
<dbReference type="AlphaFoldDB" id="X1PDC3"/>
<organism evidence="1">
    <name type="scientific">marine sediment metagenome</name>
    <dbReference type="NCBI Taxonomy" id="412755"/>
    <lineage>
        <taxon>unclassified sequences</taxon>
        <taxon>metagenomes</taxon>
        <taxon>ecological metagenomes</taxon>
    </lineage>
</organism>
<protein>
    <submittedName>
        <fullName evidence="1">Uncharacterized protein</fullName>
    </submittedName>
</protein>
<comment type="caution">
    <text evidence="1">The sequence shown here is derived from an EMBL/GenBank/DDBJ whole genome shotgun (WGS) entry which is preliminary data.</text>
</comment>
<reference evidence="1" key="1">
    <citation type="journal article" date="2014" name="Front. Microbiol.">
        <title>High frequency of phylogenetically diverse reductive dehalogenase-homologous genes in deep subseafloor sedimentary metagenomes.</title>
        <authorList>
            <person name="Kawai M."/>
            <person name="Futagami T."/>
            <person name="Toyoda A."/>
            <person name="Takaki Y."/>
            <person name="Nishi S."/>
            <person name="Hori S."/>
            <person name="Arai W."/>
            <person name="Tsubouchi T."/>
            <person name="Morono Y."/>
            <person name="Uchiyama I."/>
            <person name="Ito T."/>
            <person name="Fujiyama A."/>
            <person name="Inagaki F."/>
            <person name="Takami H."/>
        </authorList>
    </citation>
    <scope>NUCLEOTIDE SEQUENCE</scope>
    <source>
        <strain evidence="1">Expedition CK06-06</strain>
    </source>
</reference>
<name>X1PDC3_9ZZZZ</name>
<proteinExistence type="predicted"/>
<sequence length="144" mass="15331">RIGYRNHDLFGGNGQVIGPEFAPTISLGPMPVIPVLITVKLWGNPDYWVSWVWGAPGWVLAATRTVTITPTGVPPTPPPECDVPGATQCFGADLYTCVAGEWVLTEANSPECEAPPPPKGIDWKWVALGGGALLAGAIIFRARR</sequence>
<dbReference type="EMBL" id="BARV01037782">
    <property type="protein sequence ID" value="GAI54322.1"/>
    <property type="molecule type" value="Genomic_DNA"/>
</dbReference>